<evidence type="ECO:0000313" key="9">
    <source>
        <dbReference type="EMBL" id="UUP13849.1"/>
    </source>
</evidence>
<evidence type="ECO:0000256" key="7">
    <source>
        <dbReference type="SAM" id="Phobius"/>
    </source>
</evidence>
<evidence type="ECO:0000256" key="2">
    <source>
        <dbReference type="ARBA" id="ARBA00022448"/>
    </source>
</evidence>
<evidence type="ECO:0000256" key="4">
    <source>
        <dbReference type="ARBA" id="ARBA00022989"/>
    </source>
</evidence>
<feature type="transmembrane region" description="Helical" evidence="7">
    <location>
        <begin position="218"/>
        <end position="235"/>
    </location>
</feature>
<comment type="subcellular location">
    <subcellularLocation>
        <location evidence="1">Cell membrane</location>
        <topology evidence="1">Multi-pass membrane protein</topology>
    </subcellularLocation>
</comment>
<feature type="region of interest" description="Disordered" evidence="6">
    <location>
        <begin position="453"/>
        <end position="476"/>
    </location>
</feature>
<feature type="transmembrane region" description="Helical" evidence="7">
    <location>
        <begin position="69"/>
        <end position="87"/>
    </location>
</feature>
<dbReference type="InterPro" id="IPR011701">
    <property type="entry name" value="MFS"/>
</dbReference>
<proteinExistence type="predicted"/>
<evidence type="ECO:0000259" key="8">
    <source>
        <dbReference type="PROSITE" id="PS50850"/>
    </source>
</evidence>
<dbReference type="Pfam" id="PF07690">
    <property type="entry name" value="MFS_1"/>
    <property type="match status" value="1"/>
</dbReference>
<keyword evidence="5 7" id="KW-0472">Membrane</keyword>
<keyword evidence="10" id="KW-1185">Reference proteome</keyword>
<accession>A0ABY5M6R9</accession>
<feature type="transmembrane region" description="Helical" evidence="7">
    <location>
        <begin position="93"/>
        <end position="113"/>
    </location>
</feature>
<protein>
    <submittedName>
        <fullName evidence="9">MFS transporter</fullName>
    </submittedName>
</protein>
<gene>
    <name evidence="9" type="ORF">NQV15_00630</name>
</gene>
<sequence>MTFAVLAVSVASYTLMQSLTVPVLSEIEIVFDTDQNTATWVLTAYLLSASIFTPIMGRLGDTFGKQRMLVISLAALSAGSLVAALAPSIGVLILARIVQGMGGGVLPLAFGIIRDEFPRHKIGGAVSVISSLLAVGFGTGIVLAGPLTSSLGFRWLFWLPFIVTAIAAVVAVLVVPESPVRTPGRISILPALLLSGWLVALLVGLSEAPKWGWGSPRIIGLLVLAAIILAVWIRVETRVATPLIDMKMMRLPGVWTTNLVALLVGVGMYASFGFLPQFNQTPSSSGYGFGSSITESGLMLLPGAVVTFLVGLIAAPVASRIGAKTVVVFGSALGGVGMFLLAAFHDEKWQVIGSNIVTSAGIGLAFACLAGLIVAAVTPEQTGVASGMNANIRTIGGSIGTAVMGSIVTAHFLPDGFPKEIGYTAGFAVLGGALLAAAVAGLAIPTVSPEELEERLEMDPADGPVVRDDELSAART</sequence>
<dbReference type="PROSITE" id="PS50850">
    <property type="entry name" value="MFS"/>
    <property type="match status" value="1"/>
</dbReference>
<dbReference type="Gene3D" id="1.20.1250.20">
    <property type="entry name" value="MFS general substrate transporter like domains"/>
    <property type="match status" value="2"/>
</dbReference>
<feature type="transmembrane region" description="Helical" evidence="7">
    <location>
        <begin position="125"/>
        <end position="143"/>
    </location>
</feature>
<feature type="transmembrane region" description="Helical" evidence="7">
    <location>
        <begin position="187"/>
        <end position="206"/>
    </location>
</feature>
<feature type="transmembrane region" description="Helical" evidence="7">
    <location>
        <begin position="390"/>
        <end position="413"/>
    </location>
</feature>
<feature type="transmembrane region" description="Helical" evidence="7">
    <location>
        <begin position="155"/>
        <end position="175"/>
    </location>
</feature>
<keyword evidence="3 7" id="KW-0812">Transmembrane</keyword>
<dbReference type="PANTHER" id="PTHR42718:SF9">
    <property type="entry name" value="MAJOR FACILITATOR SUPERFAMILY MULTIDRUG TRANSPORTER MFSC"/>
    <property type="match status" value="1"/>
</dbReference>
<feature type="transmembrane region" description="Helical" evidence="7">
    <location>
        <begin position="325"/>
        <end position="344"/>
    </location>
</feature>
<name>A0ABY5M6R9_9ACTN</name>
<dbReference type="InterPro" id="IPR020846">
    <property type="entry name" value="MFS_dom"/>
</dbReference>
<dbReference type="RefSeq" id="WP_232402802.1">
    <property type="nucleotide sequence ID" value="NZ_CP102173.1"/>
</dbReference>
<evidence type="ECO:0000256" key="6">
    <source>
        <dbReference type="SAM" id="MobiDB-lite"/>
    </source>
</evidence>
<organism evidence="9 10">
    <name type="scientific">Aeromicrobium wangtongii</name>
    <dbReference type="NCBI Taxonomy" id="2969247"/>
    <lineage>
        <taxon>Bacteria</taxon>
        <taxon>Bacillati</taxon>
        <taxon>Actinomycetota</taxon>
        <taxon>Actinomycetes</taxon>
        <taxon>Propionibacteriales</taxon>
        <taxon>Nocardioidaceae</taxon>
        <taxon>Aeromicrobium</taxon>
    </lineage>
</organism>
<feature type="domain" description="Major facilitator superfamily (MFS) profile" evidence="8">
    <location>
        <begin position="1"/>
        <end position="449"/>
    </location>
</feature>
<reference evidence="9 10" key="1">
    <citation type="submission" date="2022-08" db="EMBL/GenBank/DDBJ databases">
        <title>novel species in genus Aeromicrobium.</title>
        <authorList>
            <person name="Ye L."/>
        </authorList>
    </citation>
    <scope>NUCLEOTIDE SEQUENCE [LARGE SCALE GENOMIC DNA]</scope>
    <source>
        <strain evidence="10">zg-Y1379</strain>
    </source>
</reference>
<keyword evidence="2" id="KW-0813">Transport</keyword>
<feature type="transmembrane region" description="Helical" evidence="7">
    <location>
        <begin position="425"/>
        <end position="448"/>
    </location>
</feature>
<keyword evidence="4 7" id="KW-1133">Transmembrane helix</keyword>
<dbReference type="SUPFAM" id="SSF103473">
    <property type="entry name" value="MFS general substrate transporter"/>
    <property type="match status" value="2"/>
</dbReference>
<dbReference type="PANTHER" id="PTHR42718">
    <property type="entry name" value="MAJOR FACILITATOR SUPERFAMILY MULTIDRUG TRANSPORTER MFSC"/>
    <property type="match status" value="1"/>
</dbReference>
<dbReference type="InterPro" id="IPR036259">
    <property type="entry name" value="MFS_trans_sf"/>
</dbReference>
<feature type="transmembrane region" description="Helical" evidence="7">
    <location>
        <begin position="40"/>
        <end position="57"/>
    </location>
</feature>
<dbReference type="EMBL" id="CP102173">
    <property type="protein sequence ID" value="UUP13849.1"/>
    <property type="molecule type" value="Genomic_DNA"/>
</dbReference>
<dbReference type="CDD" id="cd17504">
    <property type="entry name" value="MFS_MMR_MDR_like"/>
    <property type="match status" value="1"/>
</dbReference>
<feature type="transmembrane region" description="Helical" evidence="7">
    <location>
        <begin position="255"/>
        <end position="278"/>
    </location>
</feature>
<evidence type="ECO:0000313" key="10">
    <source>
        <dbReference type="Proteomes" id="UP001316184"/>
    </source>
</evidence>
<feature type="compositionally biased region" description="Basic and acidic residues" evidence="6">
    <location>
        <begin position="465"/>
        <end position="476"/>
    </location>
</feature>
<evidence type="ECO:0000256" key="1">
    <source>
        <dbReference type="ARBA" id="ARBA00004651"/>
    </source>
</evidence>
<feature type="transmembrane region" description="Helical" evidence="7">
    <location>
        <begin position="298"/>
        <end position="318"/>
    </location>
</feature>
<feature type="transmembrane region" description="Helical" evidence="7">
    <location>
        <begin position="356"/>
        <end position="378"/>
    </location>
</feature>
<evidence type="ECO:0000256" key="5">
    <source>
        <dbReference type="ARBA" id="ARBA00023136"/>
    </source>
</evidence>
<evidence type="ECO:0000256" key="3">
    <source>
        <dbReference type="ARBA" id="ARBA00022692"/>
    </source>
</evidence>
<dbReference type="Proteomes" id="UP001316184">
    <property type="component" value="Chromosome"/>
</dbReference>